<reference evidence="2" key="1">
    <citation type="submission" date="2020-02" db="EMBL/GenBank/DDBJ databases">
        <authorList>
            <person name="Meier V. D."/>
        </authorList>
    </citation>
    <scope>NUCLEOTIDE SEQUENCE</scope>
    <source>
        <strain evidence="2">AVDCRST_MAG08</strain>
    </source>
</reference>
<evidence type="ECO:0000256" key="1">
    <source>
        <dbReference type="SAM" id="MobiDB-lite"/>
    </source>
</evidence>
<gene>
    <name evidence="2" type="ORF">AVDCRST_MAG08-1694</name>
</gene>
<feature type="compositionally biased region" description="Low complexity" evidence="1">
    <location>
        <begin position="134"/>
        <end position="147"/>
    </location>
</feature>
<accession>A0A6J4I6C5</accession>
<dbReference type="AlphaFoldDB" id="A0A6J4I6C5"/>
<sequence length="154" mass="16492">MDAPQSLMRGSQTRTRDQSLAGETSVTGWSRATRPLAPPEAQLAWSTRTSRADTTRDTTATCPCGRREVRISTSTLPFRGARPRSNRPAAASHHVQASPRRGMPERARAYGTQDHGPAPSAAPGPDGAREVPQAARRSSAARAATARRMGRPLV</sequence>
<name>A0A6J4I6C5_9PROT</name>
<protein>
    <submittedName>
        <fullName evidence="2">Uncharacterized protein</fullName>
    </submittedName>
</protein>
<dbReference type="EMBL" id="CADCTG010000144">
    <property type="protein sequence ID" value="CAA9242431.1"/>
    <property type="molecule type" value="Genomic_DNA"/>
</dbReference>
<proteinExistence type="predicted"/>
<feature type="region of interest" description="Disordered" evidence="1">
    <location>
        <begin position="1"/>
        <end position="154"/>
    </location>
</feature>
<feature type="compositionally biased region" description="Polar residues" evidence="1">
    <location>
        <begin position="21"/>
        <end position="30"/>
    </location>
</feature>
<evidence type="ECO:0000313" key="2">
    <source>
        <dbReference type="EMBL" id="CAA9242431.1"/>
    </source>
</evidence>
<feature type="compositionally biased region" description="Low complexity" evidence="1">
    <location>
        <begin position="116"/>
        <end position="126"/>
    </location>
</feature>
<organism evidence="2">
    <name type="scientific">uncultured Acetobacteraceae bacterium</name>
    <dbReference type="NCBI Taxonomy" id="169975"/>
    <lineage>
        <taxon>Bacteria</taxon>
        <taxon>Pseudomonadati</taxon>
        <taxon>Pseudomonadota</taxon>
        <taxon>Alphaproteobacteria</taxon>
        <taxon>Acetobacterales</taxon>
        <taxon>Acetobacteraceae</taxon>
        <taxon>environmental samples</taxon>
    </lineage>
</organism>